<evidence type="ECO:0000256" key="3">
    <source>
        <dbReference type="ARBA" id="ARBA00012266"/>
    </source>
</evidence>
<keyword evidence="4" id="KW-0057">Aromatic amino acid biosynthesis</keyword>
<keyword evidence="4" id="KW-0028">Amino-acid biosynthesis</keyword>
<dbReference type="EMBL" id="WHYS01000001">
    <property type="protein sequence ID" value="MQL55336.1"/>
    <property type="molecule type" value="Genomic_DNA"/>
</dbReference>
<evidence type="ECO:0000256" key="4">
    <source>
        <dbReference type="ARBA" id="ARBA00022822"/>
    </source>
</evidence>
<evidence type="ECO:0000313" key="10">
    <source>
        <dbReference type="Proteomes" id="UP000426328"/>
    </source>
</evidence>
<accession>A0A650CTT4</accession>
<dbReference type="PRINTS" id="PR00095">
    <property type="entry name" value="ANTSNTHASEI"/>
</dbReference>
<dbReference type="NCBIfam" id="NF010089">
    <property type="entry name" value="PRK13574.1"/>
    <property type="match status" value="1"/>
</dbReference>
<dbReference type="GeneID" id="42778407"/>
<organism evidence="9 10">
    <name type="scientific">Acidianus ambivalens</name>
    <name type="common">Desulfurolobus ambivalens</name>
    <dbReference type="NCBI Taxonomy" id="2283"/>
    <lineage>
        <taxon>Archaea</taxon>
        <taxon>Thermoproteota</taxon>
        <taxon>Thermoprotei</taxon>
        <taxon>Sulfolobales</taxon>
        <taxon>Sulfolobaceae</taxon>
        <taxon>Acidianus</taxon>
    </lineage>
</organism>
<comment type="catalytic activity">
    <reaction evidence="5">
        <text>chorismate + L-glutamine = anthranilate + pyruvate + L-glutamate + H(+)</text>
        <dbReference type="Rhea" id="RHEA:21732"/>
        <dbReference type="ChEBI" id="CHEBI:15361"/>
        <dbReference type="ChEBI" id="CHEBI:15378"/>
        <dbReference type="ChEBI" id="CHEBI:16567"/>
        <dbReference type="ChEBI" id="CHEBI:29748"/>
        <dbReference type="ChEBI" id="CHEBI:29985"/>
        <dbReference type="ChEBI" id="CHEBI:58359"/>
        <dbReference type="EC" id="4.1.3.27"/>
    </reaction>
</comment>
<dbReference type="GO" id="GO:0004049">
    <property type="term" value="F:anthranilate synthase activity"/>
    <property type="evidence" value="ECO:0007669"/>
    <property type="project" value="UniProtKB-EC"/>
</dbReference>
<evidence type="ECO:0000259" key="6">
    <source>
        <dbReference type="Pfam" id="PF00425"/>
    </source>
</evidence>
<evidence type="ECO:0000256" key="1">
    <source>
        <dbReference type="ARBA" id="ARBA00004873"/>
    </source>
</evidence>
<dbReference type="InterPro" id="IPR006805">
    <property type="entry name" value="Anth_synth_I_N"/>
</dbReference>
<evidence type="ECO:0000313" key="9">
    <source>
        <dbReference type="EMBL" id="QGR20877.1"/>
    </source>
</evidence>
<dbReference type="UniPathway" id="UPA00035">
    <property type="reaction ID" value="UER00040"/>
</dbReference>
<reference evidence="9 10" key="2">
    <citation type="submission" date="2019-10" db="EMBL/GenBank/DDBJ databases">
        <title>Genome Sequences from Six Type Strain Members of the Archaeal Family Sulfolobaceae: Acidianus ambivalens, Acidianus infernus, Metallosphaera prunae, Stygiolobus azoricus, Sulfolobus metallicus, and Sulfurisphaera ohwakuensis.</title>
        <authorList>
            <person name="Counts J.A."/>
            <person name="Kelly R.M."/>
        </authorList>
    </citation>
    <scope>NUCLEOTIDE SEQUENCE [LARGE SCALE GENOMIC DNA]</scope>
    <source>
        <strain evidence="9 10">LEI 10</strain>
    </source>
</reference>
<feature type="domain" description="Anthranilate synthase component I N-terminal" evidence="7">
    <location>
        <begin position="11"/>
        <end position="129"/>
    </location>
</feature>
<evidence type="ECO:0000256" key="2">
    <source>
        <dbReference type="ARBA" id="ARBA00009562"/>
    </source>
</evidence>
<gene>
    <name evidence="9" type="ORF">D1866_01675</name>
    <name evidence="8" type="ORF">GFB69_06140</name>
</gene>
<dbReference type="Proteomes" id="UP000474054">
    <property type="component" value="Unassembled WGS sequence"/>
</dbReference>
<dbReference type="GO" id="GO:0000162">
    <property type="term" value="P:L-tryptophan biosynthetic process"/>
    <property type="evidence" value="ECO:0007669"/>
    <property type="project" value="UniProtKB-UniPathway"/>
</dbReference>
<proteinExistence type="inferred from homology"/>
<dbReference type="InterPro" id="IPR005801">
    <property type="entry name" value="ADC_synthase"/>
</dbReference>
<keyword evidence="10" id="KW-1185">Reference proteome</keyword>
<comment type="similarity">
    <text evidence="2">Belongs to the anthranilate synthase component I family.</text>
</comment>
<dbReference type="InterPro" id="IPR015890">
    <property type="entry name" value="Chorismate_C"/>
</dbReference>
<dbReference type="KEGG" id="aamb:D1866_01675"/>
<dbReference type="PANTHER" id="PTHR11236:SF9">
    <property type="entry name" value="ANTHRANILATE SYNTHASE COMPONENT 1"/>
    <property type="match status" value="1"/>
</dbReference>
<feature type="domain" description="Chorismate-utilising enzyme C-terminal" evidence="6">
    <location>
        <begin position="156"/>
        <end position="408"/>
    </location>
</feature>
<dbReference type="AlphaFoldDB" id="A0A650CTT4"/>
<protein>
    <recommendedName>
        <fullName evidence="3">anthranilate synthase</fullName>
        <ecNumber evidence="3">4.1.3.27</ecNumber>
    </recommendedName>
</protein>
<name>A0A650CTT4_ACIAM</name>
<evidence type="ECO:0000259" key="7">
    <source>
        <dbReference type="Pfam" id="PF04715"/>
    </source>
</evidence>
<dbReference type="Pfam" id="PF00425">
    <property type="entry name" value="Chorismate_bind"/>
    <property type="match status" value="1"/>
</dbReference>
<comment type="pathway">
    <text evidence="1">Amino-acid biosynthesis; L-tryptophan biosynthesis; L-tryptophan from chorismate: step 1/5.</text>
</comment>
<dbReference type="InterPro" id="IPR019999">
    <property type="entry name" value="Anth_synth_I-like"/>
</dbReference>
<keyword evidence="4" id="KW-0822">Tryptophan biosynthesis</keyword>
<dbReference type="EC" id="4.1.3.27" evidence="3"/>
<dbReference type="Proteomes" id="UP000426328">
    <property type="component" value="Chromosome"/>
</dbReference>
<reference evidence="8 11" key="1">
    <citation type="submission" date="2019-10" db="EMBL/GenBank/DDBJ databases">
        <title>Comparative genomics of sulfur disproportionating microorganisms.</title>
        <authorList>
            <person name="Ward L.M."/>
            <person name="Bertran E."/>
            <person name="Johnston D."/>
        </authorList>
    </citation>
    <scope>NUCLEOTIDE SEQUENCE [LARGE SCALE GENOMIC DNA]</scope>
    <source>
        <strain evidence="8 11">DSM 3772</strain>
    </source>
</reference>
<dbReference type="Pfam" id="PF04715">
    <property type="entry name" value="Anth_synt_I_N"/>
    <property type="match status" value="1"/>
</dbReference>
<evidence type="ECO:0000313" key="8">
    <source>
        <dbReference type="EMBL" id="MQL55336.1"/>
    </source>
</evidence>
<evidence type="ECO:0000313" key="11">
    <source>
        <dbReference type="Proteomes" id="UP000474054"/>
    </source>
</evidence>
<dbReference type="Gene3D" id="3.60.120.10">
    <property type="entry name" value="Anthranilate synthase"/>
    <property type="match status" value="1"/>
</dbReference>
<dbReference type="RefSeq" id="WP_152940992.1">
    <property type="nucleotide sequence ID" value="NZ_CP045482.1"/>
</dbReference>
<dbReference type="SUPFAM" id="SSF56322">
    <property type="entry name" value="ADC synthase"/>
    <property type="match status" value="1"/>
</dbReference>
<sequence>MNVYPITSFAQPYEVFKCVRANEDFAALLESVSGPQNKARYSIIAWGKKDYLSSEYSEDIADKLYSISTYGGFSIPEFNAYIGYVSYDAVRNWETVKDIKPVAESWPNGEFFLPENVIIYDHNSAKVYVNGDIPGISSCGEIGDIKFSGYDQSMNKNEFEDAVNEILEYIRNGYAFQVVLSRFYRFTFKGDLMKFYYNLRKINPSPYMFYLKFKERELIGSSPELLFSVQNGVVESYPIAGTRPRGSTPEEDFELEQELLSSEKEKAEHLMLVDLARNDIGKVCYPGTVKVPDFMYIEKYSYVQHIVSRVIGTLKKGFTPVDVLKSTFPAGTVSGAPKPMAMNIIETLEPFKRGPYAGAVGFISKDSAEFAISIRSAFVNKDLFRIQAGAGIVYDSIPEMEYFETEHKMRALKVAMGVKNGLDFDN</sequence>
<dbReference type="EMBL" id="CP045482">
    <property type="protein sequence ID" value="QGR20877.1"/>
    <property type="molecule type" value="Genomic_DNA"/>
</dbReference>
<dbReference type="PANTHER" id="PTHR11236">
    <property type="entry name" value="AMINOBENZOATE/ANTHRANILATE SYNTHASE"/>
    <property type="match status" value="1"/>
</dbReference>
<evidence type="ECO:0000256" key="5">
    <source>
        <dbReference type="ARBA" id="ARBA00047683"/>
    </source>
</evidence>